<dbReference type="EMBL" id="JADKRP010000001">
    <property type="protein sequence ID" value="MBF4631074.1"/>
    <property type="molecule type" value="Genomic_DNA"/>
</dbReference>
<comment type="caution">
    <text evidence="2">The sequence shown here is derived from an EMBL/GenBank/DDBJ whole genome shotgun (WGS) entry which is preliminary data.</text>
</comment>
<keyword evidence="1" id="KW-0472">Membrane</keyword>
<feature type="transmembrane region" description="Helical" evidence="1">
    <location>
        <begin position="294"/>
        <end position="322"/>
    </location>
</feature>
<evidence type="ECO:0000313" key="2">
    <source>
        <dbReference type="EMBL" id="MBF4631074.1"/>
    </source>
</evidence>
<feature type="transmembrane region" description="Helical" evidence="1">
    <location>
        <begin position="251"/>
        <end position="274"/>
    </location>
</feature>
<evidence type="ECO:0000313" key="3">
    <source>
        <dbReference type="Proteomes" id="UP000634579"/>
    </source>
</evidence>
<feature type="transmembrane region" description="Helical" evidence="1">
    <location>
        <begin position="77"/>
        <end position="97"/>
    </location>
</feature>
<feature type="transmembrane region" description="Helical" evidence="1">
    <location>
        <begin position="109"/>
        <end position="137"/>
    </location>
</feature>
<organism evidence="2 3">
    <name type="scientific">Clavibacter phaseoli</name>
    <dbReference type="NCBI Taxonomy" id="1734031"/>
    <lineage>
        <taxon>Bacteria</taxon>
        <taxon>Bacillati</taxon>
        <taxon>Actinomycetota</taxon>
        <taxon>Actinomycetes</taxon>
        <taxon>Micrococcales</taxon>
        <taxon>Microbacteriaceae</taxon>
        <taxon>Clavibacter</taxon>
    </lineage>
</organism>
<feature type="transmembrane region" description="Helical" evidence="1">
    <location>
        <begin position="187"/>
        <end position="210"/>
    </location>
</feature>
<name>A0A8I0S6J0_9MICO</name>
<accession>A0A8I0S6J0</accession>
<proteinExistence type="predicted"/>
<protein>
    <submittedName>
        <fullName evidence="2">Uncharacterized protein</fullName>
    </submittedName>
</protein>
<dbReference type="AlphaFoldDB" id="A0A8I0S6J0"/>
<feature type="transmembrane region" description="Helical" evidence="1">
    <location>
        <begin position="25"/>
        <end position="46"/>
    </location>
</feature>
<keyword evidence="1" id="KW-1133">Transmembrane helix</keyword>
<dbReference type="Proteomes" id="UP000634579">
    <property type="component" value="Unassembled WGS sequence"/>
</dbReference>
<dbReference type="RefSeq" id="WP_194674955.1">
    <property type="nucleotide sequence ID" value="NZ_JADKRP010000001.1"/>
</dbReference>
<gene>
    <name evidence="2" type="ORF">ITJ42_07590</name>
</gene>
<evidence type="ECO:0000256" key="1">
    <source>
        <dbReference type="SAM" id="Phobius"/>
    </source>
</evidence>
<sequence length="330" mass="32592">MTTPDTARAAIADPRAVRAIPGIRGALVALAVGIVAAVLGLLPWIIAGARLPLQAMWTEEVASPADMPVALLPIHPYTASLLAAVIVVGGGAAGLAARILRPRLPRGAAWLVVAGSVVAQAAALVQASTAMAAGLGMDDPQPAGVDRTGAAISESQVYLVAVVAGTIAAIVLSAIVALVLALAPAGIAVVAAAFPAVLLGTWLTGAAPFAGGTGWTQPVAPALLAVARWLPAVSLGLAIAATGLRGAGRIVGAVIATGLLWVGTAAVTAISSALGSRSLLRYPLELADFARAVFVAALGQPAIVLPQLAVLVVVAVVGALVVRRRRAPAA</sequence>
<keyword evidence="1" id="KW-0812">Transmembrane</keyword>
<reference evidence="2 3" key="1">
    <citation type="submission" date="2020-10" db="EMBL/GenBank/DDBJ databases">
        <title>Draft genome sequences of plant-associated actinobacteria.</title>
        <authorList>
            <person name="Tarlachkov S.V."/>
            <person name="Starodumova I.P."/>
            <person name="Dorofeeva L.V."/>
            <person name="Prisyazhnaya N.V."/>
            <person name="Roubtsova T.V."/>
            <person name="Chizhov V.N."/>
            <person name="Nadler S.A."/>
            <person name="Subbotin S.A."/>
            <person name="Evtushenko L.I."/>
        </authorList>
    </citation>
    <scope>NUCLEOTIDE SEQUENCE [LARGE SCALE GENOMIC DNA]</scope>
    <source>
        <strain evidence="2 3">VKM Ac-2886</strain>
    </source>
</reference>
<feature type="transmembrane region" description="Helical" evidence="1">
    <location>
        <begin position="222"/>
        <end position="244"/>
    </location>
</feature>
<feature type="transmembrane region" description="Helical" evidence="1">
    <location>
        <begin position="157"/>
        <end position="180"/>
    </location>
</feature>
<keyword evidence="3" id="KW-1185">Reference proteome</keyword>